<dbReference type="InterPro" id="IPR035979">
    <property type="entry name" value="RBD_domain_sf"/>
</dbReference>
<dbReference type="InterPro" id="IPR012677">
    <property type="entry name" value="Nucleotide-bd_a/b_plait_sf"/>
</dbReference>
<keyword evidence="1" id="KW-0507">mRNA processing</keyword>
<dbReference type="GO" id="GO:0008380">
    <property type="term" value="P:RNA splicing"/>
    <property type="evidence" value="ECO:0007669"/>
    <property type="project" value="UniProtKB-KW"/>
</dbReference>
<dbReference type="GO" id="GO:0003723">
    <property type="term" value="F:RNA binding"/>
    <property type="evidence" value="ECO:0007669"/>
    <property type="project" value="UniProtKB-UniRule"/>
</dbReference>
<evidence type="ECO:0000313" key="6">
    <source>
        <dbReference type="EMBL" id="KAD4178000.1"/>
    </source>
</evidence>
<dbReference type="EMBL" id="SZYD01000014">
    <property type="protein sequence ID" value="KAD4178000.1"/>
    <property type="molecule type" value="Genomic_DNA"/>
</dbReference>
<protein>
    <recommendedName>
        <fullName evidence="5">RRM domain-containing protein</fullName>
    </recommendedName>
</protein>
<accession>A0A5N6MVC8</accession>
<keyword evidence="3" id="KW-0508">mRNA splicing</keyword>
<evidence type="ECO:0000256" key="2">
    <source>
        <dbReference type="ARBA" id="ARBA00022728"/>
    </source>
</evidence>
<evidence type="ECO:0000313" key="7">
    <source>
        <dbReference type="Proteomes" id="UP000326396"/>
    </source>
</evidence>
<dbReference type="Proteomes" id="UP000326396">
    <property type="component" value="Linkage Group LG4"/>
</dbReference>
<dbReference type="GO" id="GO:0005681">
    <property type="term" value="C:spliceosomal complex"/>
    <property type="evidence" value="ECO:0007669"/>
    <property type="project" value="UniProtKB-KW"/>
</dbReference>
<dbReference type="PANTHER" id="PTHR23147">
    <property type="entry name" value="SERINE/ARGININE RICH SPLICING FACTOR"/>
    <property type="match status" value="1"/>
</dbReference>
<dbReference type="AlphaFoldDB" id="A0A5N6MVC8"/>
<evidence type="ECO:0000259" key="5">
    <source>
        <dbReference type="PROSITE" id="PS50102"/>
    </source>
</evidence>
<feature type="domain" description="RRM" evidence="5">
    <location>
        <begin position="68"/>
        <end position="145"/>
    </location>
</feature>
<keyword evidence="4" id="KW-0694">RNA-binding</keyword>
<dbReference type="SUPFAM" id="SSF54928">
    <property type="entry name" value="RNA-binding domain, RBD"/>
    <property type="match status" value="1"/>
</dbReference>
<evidence type="ECO:0000256" key="3">
    <source>
        <dbReference type="ARBA" id="ARBA00023187"/>
    </source>
</evidence>
<dbReference type="InterPro" id="IPR050907">
    <property type="entry name" value="SRSF"/>
</dbReference>
<name>A0A5N6MVC8_9ASTR</name>
<dbReference type="Pfam" id="PF00076">
    <property type="entry name" value="RRM_1"/>
    <property type="match status" value="1"/>
</dbReference>
<dbReference type="Gene3D" id="3.30.70.330">
    <property type="match status" value="1"/>
</dbReference>
<evidence type="ECO:0000256" key="4">
    <source>
        <dbReference type="PROSITE-ProRule" id="PRU00176"/>
    </source>
</evidence>
<dbReference type="PROSITE" id="PS50102">
    <property type="entry name" value="RRM"/>
    <property type="match status" value="1"/>
</dbReference>
<proteinExistence type="predicted"/>
<comment type="caution">
    <text evidence="6">The sequence shown here is derived from an EMBL/GenBank/DDBJ whole genome shotgun (WGS) entry which is preliminary data.</text>
</comment>
<dbReference type="OrthoDB" id="1750508at2759"/>
<dbReference type="SMART" id="SM00360">
    <property type="entry name" value="RRM"/>
    <property type="match status" value="1"/>
</dbReference>
<sequence>MRRFNPQNCPFKAKQATNGYRPPTEFSVYRSSSAITGNKWLSAVFAVNFTPVNFREKEFLFIFFWYKITFYVANLPTDCTTKELQQEFSRFGKVLDVYIAGKKDKSHCHFGFVRFPEVGNPVQLERDLNNIKLKNLKISVNIAKYEKDGKAQRFHSVQNHRKAYRSDNLEKTASHTSSWRIVVPDNFLSKTELNWGATSLLGRATDLRVLCSLRELILDQDNLTIRHLGGLNVLLTFSNIKNSEVFLSNTHMWKPWFTSLEKWVGNLIRPERIAWLRIHGVPVQLWEANIFNKVASAFGRVVHPSEACLLDLNLTQDYVAVLTSSLEPINGGISLE</sequence>
<evidence type="ECO:0000256" key="1">
    <source>
        <dbReference type="ARBA" id="ARBA00022664"/>
    </source>
</evidence>
<keyword evidence="7" id="KW-1185">Reference proteome</keyword>
<reference evidence="6 7" key="1">
    <citation type="submission" date="2019-05" db="EMBL/GenBank/DDBJ databases">
        <title>Mikania micrantha, genome provides insights into the molecular mechanism of rapid growth.</title>
        <authorList>
            <person name="Liu B."/>
        </authorList>
    </citation>
    <scope>NUCLEOTIDE SEQUENCE [LARGE SCALE GENOMIC DNA]</scope>
    <source>
        <strain evidence="6">NLD-2019</strain>
        <tissue evidence="6">Leaf</tissue>
    </source>
</reference>
<dbReference type="InterPro" id="IPR000504">
    <property type="entry name" value="RRM_dom"/>
</dbReference>
<organism evidence="6 7">
    <name type="scientific">Mikania micrantha</name>
    <name type="common">bitter vine</name>
    <dbReference type="NCBI Taxonomy" id="192012"/>
    <lineage>
        <taxon>Eukaryota</taxon>
        <taxon>Viridiplantae</taxon>
        <taxon>Streptophyta</taxon>
        <taxon>Embryophyta</taxon>
        <taxon>Tracheophyta</taxon>
        <taxon>Spermatophyta</taxon>
        <taxon>Magnoliopsida</taxon>
        <taxon>eudicotyledons</taxon>
        <taxon>Gunneridae</taxon>
        <taxon>Pentapetalae</taxon>
        <taxon>asterids</taxon>
        <taxon>campanulids</taxon>
        <taxon>Asterales</taxon>
        <taxon>Asteraceae</taxon>
        <taxon>Asteroideae</taxon>
        <taxon>Heliantheae alliance</taxon>
        <taxon>Eupatorieae</taxon>
        <taxon>Mikania</taxon>
    </lineage>
</organism>
<keyword evidence="2" id="KW-0747">Spliceosome</keyword>
<dbReference type="CDD" id="cd00590">
    <property type="entry name" value="RRM_SF"/>
    <property type="match status" value="1"/>
</dbReference>
<dbReference type="GO" id="GO:0006397">
    <property type="term" value="P:mRNA processing"/>
    <property type="evidence" value="ECO:0007669"/>
    <property type="project" value="UniProtKB-KW"/>
</dbReference>
<gene>
    <name evidence="6" type="ORF">E3N88_26591</name>
</gene>